<dbReference type="InterPro" id="IPR018391">
    <property type="entry name" value="PQQ_b-propeller_rpt"/>
</dbReference>
<dbReference type="PANTHER" id="PTHR34512">
    <property type="entry name" value="CELL SURFACE PROTEIN"/>
    <property type="match status" value="1"/>
</dbReference>
<organism evidence="2">
    <name type="scientific">candidate division WOR-3 bacterium</name>
    <dbReference type="NCBI Taxonomy" id="2052148"/>
    <lineage>
        <taxon>Bacteria</taxon>
        <taxon>Bacteria division WOR-3</taxon>
    </lineage>
</organism>
<dbReference type="PANTHER" id="PTHR34512:SF30">
    <property type="entry name" value="OUTER MEMBRANE PROTEIN ASSEMBLY FACTOR BAMB"/>
    <property type="match status" value="1"/>
</dbReference>
<dbReference type="SMART" id="SM00564">
    <property type="entry name" value="PQQ"/>
    <property type="match status" value="3"/>
</dbReference>
<dbReference type="Gene3D" id="2.130.10.10">
    <property type="entry name" value="YVTN repeat-like/Quinoprotein amine dehydrogenase"/>
    <property type="match status" value="1"/>
</dbReference>
<comment type="caution">
    <text evidence="2">The sequence shown here is derived from an EMBL/GenBank/DDBJ whole genome shotgun (WGS) entry which is preliminary data.</text>
</comment>
<dbReference type="Gene3D" id="2.40.128.630">
    <property type="match status" value="1"/>
</dbReference>
<dbReference type="InterPro" id="IPR002372">
    <property type="entry name" value="PQQ_rpt_dom"/>
</dbReference>
<evidence type="ECO:0000313" key="2">
    <source>
        <dbReference type="EMBL" id="HDQ98667.1"/>
    </source>
</evidence>
<dbReference type="InterPro" id="IPR013783">
    <property type="entry name" value="Ig-like_fold"/>
</dbReference>
<dbReference type="InterPro" id="IPR015943">
    <property type="entry name" value="WD40/YVTN_repeat-like_dom_sf"/>
</dbReference>
<proteinExistence type="predicted"/>
<dbReference type="AlphaFoldDB" id="A0A7V0T3U6"/>
<gene>
    <name evidence="2" type="ORF">ENN51_00045</name>
</gene>
<sequence length="620" mass="66996">MNDQGGPMNRRQLAFVAGAVLLAVAALALKCGEDPPTVPTITPPEGTVYQNAEVAIRVVATQPQEKNLKYVVNWGDGVTDTSAIDYPSGTEATLRHVWTEPGGYEVKALAFVEDNAELASDWSAPVTVTIEANEAPTDVRIRDYPFQVGRNRWAFFEVSATDPEGDSIQYQFDFGGSSGSWTTPLVPSGTPVQDSFRFRSLGEFQVKARARDHKGSMSEWSDSVMVKVDTTGVVNWAWMSPDDDEGPAIGSPLIQTRNEEEVVYVGAEDEFGRAYGIKVSTGRHTVRSGSADEDYFTGHPTYVAATGNIIFGNENGEIYAFDKSLSRKWNWPDSARGGWPTYLEWGVFAVNGSKIYGTRDDDRVYCVTDLGVSGRYEASRSIPSIHGNPVINGAGQVVVITDQGRIVYLDGNNLNVAWDTVLTAGGAALNALAVGSAGHVYVGDAGGNVYCINPDRSIGWKVQVDGEANGIVIGSGAVYVATGRGKIYRLNPNSPTPPVWVSTLVNADEIETTPILTANGLIYIHDDMDVLHCIKQDDGAYVWRVDCAEFTMAQYPGRARRARDFEMPMFSPALAGNGDIIVVGLDALYCVSGYTEGTLAQTAWPKWQGGRDNTGKAGSF</sequence>
<dbReference type="InterPro" id="IPR011047">
    <property type="entry name" value="Quinoprotein_ADH-like_sf"/>
</dbReference>
<protein>
    <recommendedName>
        <fullName evidence="1">Pyrrolo-quinoline quinone repeat domain-containing protein</fullName>
    </recommendedName>
</protein>
<dbReference type="EMBL" id="DSBX01000002">
    <property type="protein sequence ID" value="HDQ98667.1"/>
    <property type="molecule type" value="Genomic_DNA"/>
</dbReference>
<dbReference type="Pfam" id="PF13360">
    <property type="entry name" value="PQQ_2"/>
    <property type="match status" value="1"/>
</dbReference>
<dbReference type="SUPFAM" id="SSF50998">
    <property type="entry name" value="Quinoprotein alcohol dehydrogenase-like"/>
    <property type="match status" value="2"/>
</dbReference>
<reference evidence="2" key="1">
    <citation type="journal article" date="2020" name="mSystems">
        <title>Genome- and Community-Level Interaction Insights into Carbon Utilization and Element Cycling Functions of Hydrothermarchaeota in Hydrothermal Sediment.</title>
        <authorList>
            <person name="Zhou Z."/>
            <person name="Liu Y."/>
            <person name="Xu W."/>
            <person name="Pan J."/>
            <person name="Luo Z.H."/>
            <person name="Li M."/>
        </authorList>
    </citation>
    <scope>NUCLEOTIDE SEQUENCE [LARGE SCALE GENOMIC DNA]</scope>
    <source>
        <strain evidence="2">SpSt-1182</strain>
    </source>
</reference>
<name>A0A7V0T3U6_UNCW3</name>
<evidence type="ECO:0000259" key="1">
    <source>
        <dbReference type="Pfam" id="PF13360"/>
    </source>
</evidence>
<dbReference type="Gene3D" id="2.60.40.10">
    <property type="entry name" value="Immunoglobulins"/>
    <property type="match status" value="2"/>
</dbReference>
<accession>A0A7V0T3U6</accession>
<dbReference type="Proteomes" id="UP000885672">
    <property type="component" value="Unassembled WGS sequence"/>
</dbReference>
<feature type="domain" description="Pyrrolo-quinoline quinone repeat" evidence="1">
    <location>
        <begin position="433"/>
        <end position="492"/>
    </location>
</feature>